<name>A0A1C3XK68_9BRAD</name>
<sequence length="115" mass="12930">MIPLEEAFIRAITLLDGPKPTEQRAQIVAHLDTIIDYARDDAEERLAHSFKAVALNHLDSIGRDTSTIVKEKMELALIATEELILAIVERNRRGIRSERCPCRNFATGQYAGRLS</sequence>
<dbReference type="Proteomes" id="UP000183174">
    <property type="component" value="Unassembled WGS sequence"/>
</dbReference>
<gene>
    <name evidence="1" type="ORF">GA0061099_103715</name>
</gene>
<evidence type="ECO:0000313" key="1">
    <source>
        <dbReference type="EMBL" id="SCB52681.1"/>
    </source>
</evidence>
<evidence type="ECO:0000313" key="2">
    <source>
        <dbReference type="Proteomes" id="UP000183174"/>
    </source>
</evidence>
<reference evidence="1 2" key="1">
    <citation type="submission" date="2016-08" db="EMBL/GenBank/DDBJ databases">
        <authorList>
            <person name="Seilhamer J.J."/>
        </authorList>
    </citation>
    <scope>NUCLEOTIDE SEQUENCE [LARGE SCALE GENOMIC DNA]</scope>
    <source>
        <strain evidence="1 2">CCBAU 10071</strain>
    </source>
</reference>
<dbReference type="EMBL" id="FMAE01000037">
    <property type="protein sequence ID" value="SCB52681.1"/>
    <property type="molecule type" value="Genomic_DNA"/>
</dbReference>
<organism evidence="1 2">
    <name type="scientific">Bradyrhizobium yuanmingense</name>
    <dbReference type="NCBI Taxonomy" id="108015"/>
    <lineage>
        <taxon>Bacteria</taxon>
        <taxon>Pseudomonadati</taxon>
        <taxon>Pseudomonadota</taxon>
        <taxon>Alphaproteobacteria</taxon>
        <taxon>Hyphomicrobiales</taxon>
        <taxon>Nitrobacteraceae</taxon>
        <taxon>Bradyrhizobium</taxon>
    </lineage>
</organism>
<feature type="non-terminal residue" evidence="1">
    <location>
        <position position="115"/>
    </location>
</feature>
<dbReference type="AlphaFoldDB" id="A0A1C3XK68"/>
<accession>A0A1C3XK68</accession>
<proteinExistence type="predicted"/>
<protein>
    <submittedName>
        <fullName evidence="1">Uncharacterized protein</fullName>
    </submittedName>
</protein>
<dbReference type="RefSeq" id="WP_141697780.1">
    <property type="nucleotide sequence ID" value="NZ_FMAE01000037.1"/>
</dbReference>